<comment type="caution">
    <text evidence="7">The sequence shown here is derived from an EMBL/GenBank/DDBJ whole genome shotgun (WGS) entry which is preliminary data.</text>
</comment>
<evidence type="ECO:0000256" key="3">
    <source>
        <dbReference type="ARBA" id="ARBA00022692"/>
    </source>
</evidence>
<evidence type="ECO:0000313" key="7">
    <source>
        <dbReference type="EMBL" id="GAK73191.1"/>
    </source>
</evidence>
<dbReference type="CDD" id="cd06579">
    <property type="entry name" value="TM_PBP1_transp_AraH_like"/>
    <property type="match status" value="1"/>
</dbReference>
<evidence type="ECO:0000256" key="2">
    <source>
        <dbReference type="ARBA" id="ARBA00022475"/>
    </source>
</evidence>
<evidence type="ECO:0000256" key="6">
    <source>
        <dbReference type="SAM" id="Phobius"/>
    </source>
</evidence>
<evidence type="ECO:0000256" key="4">
    <source>
        <dbReference type="ARBA" id="ARBA00022989"/>
    </source>
</evidence>
<dbReference type="AlphaFoldDB" id="A0A081D2P5"/>
<feature type="transmembrane region" description="Helical" evidence="6">
    <location>
        <begin position="118"/>
        <end position="142"/>
    </location>
</feature>
<feature type="transmembrane region" description="Helical" evidence="6">
    <location>
        <begin position="88"/>
        <end position="112"/>
    </location>
</feature>
<protein>
    <submittedName>
        <fullName evidence="7">Putative sugar ABC transporter permease protein</fullName>
    </submittedName>
</protein>
<name>A0A081D2P5_9HYPH</name>
<comment type="subcellular location">
    <subcellularLocation>
        <location evidence="1">Cell membrane</location>
        <topology evidence="1">Multi-pass membrane protein</topology>
    </subcellularLocation>
</comment>
<feature type="transmembrane region" description="Helical" evidence="6">
    <location>
        <begin position="282"/>
        <end position="301"/>
    </location>
</feature>
<dbReference type="PANTHER" id="PTHR32196">
    <property type="entry name" value="ABC TRANSPORTER PERMEASE PROTEIN YPHD-RELATED-RELATED"/>
    <property type="match status" value="1"/>
</dbReference>
<organism evidence="7 8">
    <name type="scientific">Agrobacterium rubi TR3 = NBRC 13261</name>
    <dbReference type="NCBI Taxonomy" id="1368415"/>
    <lineage>
        <taxon>Bacteria</taxon>
        <taxon>Pseudomonadati</taxon>
        <taxon>Pseudomonadota</taxon>
        <taxon>Alphaproteobacteria</taxon>
        <taxon>Hyphomicrobiales</taxon>
        <taxon>Rhizobiaceae</taxon>
        <taxon>Rhizobium/Agrobacterium group</taxon>
        <taxon>Agrobacterium</taxon>
    </lineage>
</organism>
<feature type="transmembrane region" description="Helical" evidence="6">
    <location>
        <begin position="259"/>
        <end position="275"/>
    </location>
</feature>
<feature type="transmembrane region" description="Helical" evidence="6">
    <location>
        <begin position="307"/>
        <end position="326"/>
    </location>
</feature>
<dbReference type="InterPro" id="IPR001851">
    <property type="entry name" value="ABC_transp_permease"/>
</dbReference>
<evidence type="ECO:0000313" key="8">
    <source>
        <dbReference type="Proteomes" id="UP000028701"/>
    </source>
</evidence>
<accession>A0A081D2P5</accession>
<reference evidence="7 8" key="1">
    <citation type="submission" date="2014-08" db="EMBL/GenBank/DDBJ databases">
        <title>Whole genome shotgun sequence of Rhizobium rubi NBRC 13261.</title>
        <authorList>
            <person name="Katano-Makiyama Y."/>
            <person name="Hosoyama A."/>
            <person name="Hashimoto M."/>
            <person name="Hosoyama Y."/>
            <person name="Noguchi M."/>
            <person name="Tsuchikane K."/>
            <person name="Uohara A."/>
            <person name="Ohji S."/>
            <person name="Ichikawa N."/>
            <person name="Kimura A."/>
            <person name="Yamazoe A."/>
            <person name="Fujita N."/>
        </authorList>
    </citation>
    <scope>NUCLEOTIDE SEQUENCE [LARGE SCALE GENOMIC DNA]</scope>
    <source>
        <strain evidence="7 8">NBRC 13261</strain>
    </source>
</reference>
<feature type="transmembrane region" description="Helical" evidence="6">
    <location>
        <begin position="54"/>
        <end position="76"/>
    </location>
</feature>
<dbReference type="OrthoDB" id="5083725at2"/>
<proteinExistence type="predicted"/>
<feature type="transmembrane region" description="Helical" evidence="6">
    <location>
        <begin position="231"/>
        <end position="253"/>
    </location>
</feature>
<gene>
    <name evidence="7" type="ORF">RRU01S_32_00530</name>
</gene>
<evidence type="ECO:0000256" key="5">
    <source>
        <dbReference type="ARBA" id="ARBA00023136"/>
    </source>
</evidence>
<dbReference type="GO" id="GO:0022857">
    <property type="term" value="F:transmembrane transporter activity"/>
    <property type="evidence" value="ECO:0007669"/>
    <property type="project" value="InterPro"/>
</dbReference>
<dbReference type="Proteomes" id="UP000028701">
    <property type="component" value="Unassembled WGS sequence"/>
</dbReference>
<keyword evidence="3 6" id="KW-0812">Transmembrane</keyword>
<keyword evidence="2" id="KW-1003">Cell membrane</keyword>
<keyword evidence="4 6" id="KW-1133">Transmembrane helix</keyword>
<keyword evidence="5 6" id="KW-0472">Membrane</keyword>
<dbReference type="EMBL" id="BBJU01000032">
    <property type="protein sequence ID" value="GAK73191.1"/>
    <property type="molecule type" value="Genomic_DNA"/>
</dbReference>
<feature type="transmembrane region" description="Helical" evidence="6">
    <location>
        <begin position="176"/>
        <end position="196"/>
    </location>
</feature>
<dbReference type="GO" id="GO:0005886">
    <property type="term" value="C:plasma membrane"/>
    <property type="evidence" value="ECO:0007669"/>
    <property type="project" value="UniProtKB-SubCell"/>
</dbReference>
<dbReference type="Pfam" id="PF02653">
    <property type="entry name" value="BPD_transp_2"/>
    <property type="match status" value="1"/>
</dbReference>
<feature type="transmembrane region" description="Helical" evidence="6">
    <location>
        <begin position="21"/>
        <end position="42"/>
    </location>
</feature>
<sequence>MAFQSASLPKTETPAQSRSSFVTRYALPIILLAVFILFSYAAPGFLTSANLTSLLVNNFTLLAITAIAMTFVVASGGIDLSVGTSIDFASFFFVSLVVAGQPVWVAALAGLLGGGMVGVFNAILISGIGISPFLATLGTLFVGRSIQQLLTNGGNPVYLPPATIPDAFKALGHGNLLGIPVPLVIAFVVIVAAWAVLSRSRFGRMVIASGIQASVVRYSGIRWSRQIATTYIVAALIAALAGLIVTSTVTVYIPSSGNAFLLNAIGATFIGTTLNPHGRPNVAGTVLGVLLLSIVTNGLLLSGLNFYWQQVATGVLIFLVLVAGAANRRALERH</sequence>
<dbReference type="RefSeq" id="WP_045232607.1">
    <property type="nucleotide sequence ID" value="NZ_BBJU01000032.1"/>
</dbReference>
<evidence type="ECO:0000256" key="1">
    <source>
        <dbReference type="ARBA" id="ARBA00004651"/>
    </source>
</evidence>
<dbReference type="eggNOG" id="COG1172">
    <property type="taxonomic scope" value="Bacteria"/>
</dbReference>